<evidence type="ECO:0000313" key="3">
    <source>
        <dbReference type="Proteomes" id="UP000569092"/>
    </source>
</evidence>
<dbReference type="Proteomes" id="UP000569092">
    <property type="component" value="Unassembled WGS sequence"/>
</dbReference>
<name>A0A7W8J4P3_9BACT</name>
<organism evidence="2 3">
    <name type="scientific">Tunturiibacter lichenicola</name>
    <dbReference type="NCBI Taxonomy" id="2051959"/>
    <lineage>
        <taxon>Bacteria</taxon>
        <taxon>Pseudomonadati</taxon>
        <taxon>Acidobacteriota</taxon>
        <taxon>Terriglobia</taxon>
        <taxon>Terriglobales</taxon>
        <taxon>Acidobacteriaceae</taxon>
        <taxon>Tunturiibacter</taxon>
    </lineage>
</organism>
<evidence type="ECO:0000256" key="1">
    <source>
        <dbReference type="SAM" id="Phobius"/>
    </source>
</evidence>
<accession>A0A7W8J4P3</accession>
<keyword evidence="1" id="KW-0472">Membrane</keyword>
<dbReference type="AlphaFoldDB" id="A0A7W8J4P3"/>
<reference evidence="2 3" key="1">
    <citation type="submission" date="2020-08" db="EMBL/GenBank/DDBJ databases">
        <title>Genomic Encyclopedia of Type Strains, Phase IV (KMG-V): Genome sequencing to study the core and pangenomes of soil and plant-associated prokaryotes.</title>
        <authorList>
            <person name="Whitman W."/>
        </authorList>
    </citation>
    <scope>NUCLEOTIDE SEQUENCE [LARGE SCALE GENOMIC DNA]</scope>
    <source>
        <strain evidence="2 3">M8US30</strain>
    </source>
</reference>
<gene>
    <name evidence="2" type="ORF">HDF10_000482</name>
</gene>
<dbReference type="EMBL" id="JACHDZ010000001">
    <property type="protein sequence ID" value="MBB5342532.1"/>
    <property type="molecule type" value="Genomic_DNA"/>
</dbReference>
<feature type="transmembrane region" description="Helical" evidence="1">
    <location>
        <begin position="15"/>
        <end position="32"/>
    </location>
</feature>
<proteinExistence type="predicted"/>
<keyword evidence="1" id="KW-1133">Transmembrane helix</keyword>
<sequence length="35" mass="3932">MLLQVRKVNSGGPTNWLWINLVFGIYGALWLISGN</sequence>
<keyword evidence="1" id="KW-0812">Transmembrane</keyword>
<comment type="caution">
    <text evidence="2">The sequence shown here is derived from an EMBL/GenBank/DDBJ whole genome shotgun (WGS) entry which is preliminary data.</text>
</comment>
<evidence type="ECO:0000313" key="2">
    <source>
        <dbReference type="EMBL" id="MBB5342532.1"/>
    </source>
</evidence>
<protein>
    <submittedName>
        <fullName evidence="2">Uncharacterized protein</fullName>
    </submittedName>
</protein>